<dbReference type="AlphaFoldDB" id="A0A5A7SEV4"/>
<comment type="caution">
    <text evidence="2">The sequence shown here is derived from an EMBL/GenBank/DDBJ whole genome shotgun (WGS) entry which is preliminary data.</text>
</comment>
<proteinExistence type="predicted"/>
<evidence type="ECO:0000313" key="3">
    <source>
        <dbReference type="Proteomes" id="UP000322244"/>
    </source>
</evidence>
<dbReference type="RefSeq" id="WP_149429119.1">
    <property type="nucleotide sequence ID" value="NZ_VLNY01000002.1"/>
</dbReference>
<dbReference type="InterPro" id="IPR013767">
    <property type="entry name" value="PAS_fold"/>
</dbReference>
<sequence>MEDRREPRPDTPLGYLQRLPASILLDRLPVPILAVHLDGTIVHANPAFEDMLGFEQNAVVGRETADVLAAILADDTTAIEYLRGAAGDIISLVAEDGSTVRAVVSESVFTRKDDPVALVCFHDVTEQLWDAKRISTTPSYRGRDA</sequence>
<evidence type="ECO:0000259" key="1">
    <source>
        <dbReference type="PROSITE" id="PS50112"/>
    </source>
</evidence>
<dbReference type="CDD" id="cd00130">
    <property type="entry name" value="PAS"/>
    <property type="match status" value="1"/>
</dbReference>
<dbReference type="Proteomes" id="UP000322244">
    <property type="component" value="Unassembled WGS sequence"/>
</dbReference>
<accession>A0A5A7SEV4</accession>
<name>A0A5A7SEV4_9NOCA</name>
<dbReference type="OrthoDB" id="4722718at2"/>
<dbReference type="PROSITE" id="PS50112">
    <property type="entry name" value="PAS"/>
    <property type="match status" value="1"/>
</dbReference>
<reference evidence="2 3" key="1">
    <citation type="submission" date="2019-07" db="EMBL/GenBank/DDBJ databases">
        <title>Rhodococcus cavernicolus sp. nov., isolated from a cave.</title>
        <authorList>
            <person name="Lee S.D."/>
        </authorList>
    </citation>
    <scope>NUCLEOTIDE SEQUENCE [LARGE SCALE GENOMIC DNA]</scope>
    <source>
        <strain evidence="2 3">C1-24</strain>
    </source>
</reference>
<dbReference type="Pfam" id="PF00989">
    <property type="entry name" value="PAS"/>
    <property type="match status" value="1"/>
</dbReference>
<dbReference type="InterPro" id="IPR000014">
    <property type="entry name" value="PAS"/>
</dbReference>
<evidence type="ECO:0000313" key="2">
    <source>
        <dbReference type="EMBL" id="KAA0023959.1"/>
    </source>
</evidence>
<organism evidence="2 3">
    <name type="scientific">Antrihabitans cavernicola</name>
    <dbReference type="NCBI Taxonomy" id="2495913"/>
    <lineage>
        <taxon>Bacteria</taxon>
        <taxon>Bacillati</taxon>
        <taxon>Actinomycetota</taxon>
        <taxon>Actinomycetes</taxon>
        <taxon>Mycobacteriales</taxon>
        <taxon>Nocardiaceae</taxon>
        <taxon>Antrihabitans</taxon>
    </lineage>
</organism>
<protein>
    <submittedName>
        <fullName evidence="2">PAS domain S-box protein</fullName>
    </submittedName>
</protein>
<feature type="domain" description="PAS" evidence="1">
    <location>
        <begin position="24"/>
        <end position="80"/>
    </location>
</feature>
<dbReference type="NCBIfam" id="TIGR00229">
    <property type="entry name" value="sensory_box"/>
    <property type="match status" value="1"/>
</dbReference>
<gene>
    <name evidence="2" type="ORF">FOY51_05105</name>
</gene>
<dbReference type="SMART" id="SM00091">
    <property type="entry name" value="PAS"/>
    <property type="match status" value="1"/>
</dbReference>
<dbReference type="EMBL" id="VLNY01000002">
    <property type="protein sequence ID" value="KAA0023959.1"/>
    <property type="molecule type" value="Genomic_DNA"/>
</dbReference>
<dbReference type="SUPFAM" id="SSF55785">
    <property type="entry name" value="PYP-like sensor domain (PAS domain)"/>
    <property type="match status" value="1"/>
</dbReference>
<dbReference type="Gene3D" id="3.30.450.20">
    <property type="entry name" value="PAS domain"/>
    <property type="match status" value="1"/>
</dbReference>
<dbReference type="InterPro" id="IPR035965">
    <property type="entry name" value="PAS-like_dom_sf"/>
</dbReference>
<keyword evidence="3" id="KW-1185">Reference proteome</keyword>
<dbReference type="GO" id="GO:0006355">
    <property type="term" value="P:regulation of DNA-templated transcription"/>
    <property type="evidence" value="ECO:0007669"/>
    <property type="project" value="InterPro"/>
</dbReference>